<dbReference type="InterPro" id="IPR006101">
    <property type="entry name" value="Glyco_hydro_2"/>
</dbReference>
<dbReference type="SUPFAM" id="SSF49785">
    <property type="entry name" value="Galactose-binding domain-like"/>
    <property type="match status" value="1"/>
</dbReference>
<dbReference type="Pfam" id="PF02836">
    <property type="entry name" value="Glyco_hydro_2_C"/>
    <property type="match status" value="2"/>
</dbReference>
<evidence type="ECO:0000256" key="2">
    <source>
        <dbReference type="ARBA" id="ARBA00022801"/>
    </source>
</evidence>
<dbReference type="InterPro" id="IPR036156">
    <property type="entry name" value="Beta-gal/glucu_dom_sf"/>
</dbReference>
<accession>A0A0F5JCC4</accession>
<reference evidence="6 7" key="1">
    <citation type="submission" date="2013-04" db="EMBL/GenBank/DDBJ databases">
        <title>The Genome Sequence of Parabacteroides gordonii DSM 23371.</title>
        <authorList>
            <consortium name="The Broad Institute Genomics Platform"/>
            <person name="Earl A."/>
            <person name="Ward D."/>
            <person name="Feldgarden M."/>
            <person name="Gevers D."/>
            <person name="Martens E."/>
            <person name="Sakamoto M."/>
            <person name="Benno Y."/>
            <person name="Suzuki N."/>
            <person name="Matsunaga N."/>
            <person name="Koshihara K."/>
            <person name="Seki M."/>
            <person name="Komiya H."/>
            <person name="Walker B."/>
            <person name="Young S."/>
            <person name="Zeng Q."/>
            <person name="Gargeya S."/>
            <person name="Fitzgerald M."/>
            <person name="Haas B."/>
            <person name="Abouelleil A."/>
            <person name="Allen A.W."/>
            <person name="Alvarado L."/>
            <person name="Arachchi H.M."/>
            <person name="Berlin A.M."/>
            <person name="Chapman S.B."/>
            <person name="Gainer-Dewar J."/>
            <person name="Goldberg J."/>
            <person name="Griggs A."/>
            <person name="Gujja S."/>
            <person name="Hansen M."/>
            <person name="Howarth C."/>
            <person name="Imamovic A."/>
            <person name="Ireland A."/>
            <person name="Larimer J."/>
            <person name="McCowan C."/>
            <person name="Murphy C."/>
            <person name="Pearson M."/>
            <person name="Poon T.W."/>
            <person name="Priest M."/>
            <person name="Roberts A."/>
            <person name="Saif S."/>
            <person name="Shea T."/>
            <person name="Sisk P."/>
            <person name="Sykes S."/>
            <person name="Wortman J."/>
            <person name="Nusbaum C."/>
            <person name="Birren B."/>
        </authorList>
    </citation>
    <scope>NUCLEOTIDE SEQUENCE [LARGE SCALE GENOMIC DNA]</scope>
    <source>
        <strain evidence="6 7">MS-1</strain>
    </source>
</reference>
<keyword evidence="2" id="KW-0378">Hydrolase</keyword>
<dbReference type="InterPro" id="IPR040605">
    <property type="entry name" value="Glyco_hydro2_dom5"/>
</dbReference>
<dbReference type="InterPro" id="IPR006102">
    <property type="entry name" value="Ig-like_GH2"/>
</dbReference>
<keyword evidence="7" id="KW-1185">Reference proteome</keyword>
<dbReference type="PRINTS" id="PR00132">
    <property type="entry name" value="GLHYDRLASE2"/>
</dbReference>
<dbReference type="PANTHER" id="PTHR42732:SF1">
    <property type="entry name" value="BETA-MANNOSIDASE"/>
    <property type="match status" value="1"/>
</dbReference>
<sequence length="814" mass="91399">MKRLIFTVMLLLPCFWLGAQSQREKELLNQDWLFAKGHAADPNKDFNYGQALSFSKIAFLQESTMLDADQESRLAIPHTQRFDDSKWEKISLPHDWGMALGYSQEQFKMKGYRKLGGRAPENSVGWYRKRFTPELVKGDRYTLEFEGIFRDAQVWMNGVYLGRGESGYVPLVFDVTECLNYEKDAENVISVRVDATHSELWSYEGAGIYRNVWLTRTAPVHIPQWGTFVTSEVDLQKKEARVKAQIEVTNQSGKSVDLIVQNSIIDCQGKEVNKSGTTLTLPSLETKEVETYMDVRQVDLWSLKTPTLYTLHTDILLDGAVVDSYDTSFGIRDIRFDANEGFFLNGERVQIQGVCCHQDHAGVGIAVPDQLNAWRIARLKEYGVNAYRASHNPPTESVLNACDTLGMLVMDELRVLSSSDEGLSQLKTIIRRDRNHPSVIIWCLGNEEPAIQGTEKGRMIVERMKAVQRKLDPTRPCTAAMNGSWGEGFTYAVDVQGSNYYKIGNIDAVHEKFPNLPCIFTEEASTVMTRGIYETDAKKGFHQAYDRDVPGWGARAQEWMRYVDARKFVAGAFVWTGFDYGGEAQLHFWPGVVSHFGILDYCGFPKDAFWYYKAWWTEEPVLHVLPHWNGIGTDSVDVHLYTNMDEVELFLNGKSLGKKTVEKFDIPAWRVKYTSGKLLAKGKKNGKKYTELVETTGKPASLQLVSENGSSIQGDGNDVAIITVKVLDAKGRVVPTAENGIHFDVRNGKILGVGNGNPCSQEPDVFPAGSDVHRNAFNGYVQVLVTSDCSGQPIELTAVSDGLKESKIIVEVTK</sequence>
<organism evidence="6 7">
    <name type="scientific">Parabacteroides gordonii MS-1 = DSM 23371</name>
    <dbReference type="NCBI Taxonomy" id="1203610"/>
    <lineage>
        <taxon>Bacteria</taxon>
        <taxon>Pseudomonadati</taxon>
        <taxon>Bacteroidota</taxon>
        <taxon>Bacteroidia</taxon>
        <taxon>Bacteroidales</taxon>
        <taxon>Tannerellaceae</taxon>
        <taxon>Parabacteroides</taxon>
    </lineage>
</organism>
<evidence type="ECO:0000256" key="1">
    <source>
        <dbReference type="ARBA" id="ARBA00007401"/>
    </source>
</evidence>
<dbReference type="HOGENOM" id="CLU_006501_0_1_10"/>
<dbReference type="InterPro" id="IPR013783">
    <property type="entry name" value="Ig-like_fold"/>
</dbReference>
<dbReference type="InterPro" id="IPR008979">
    <property type="entry name" value="Galactose-bd-like_sf"/>
</dbReference>
<dbReference type="InterPro" id="IPR054593">
    <property type="entry name" value="Beta-mannosidase-like_N2"/>
</dbReference>
<gene>
    <name evidence="6" type="ORF">HMPREF1536_02893</name>
</gene>
<evidence type="ECO:0000313" key="6">
    <source>
        <dbReference type="EMBL" id="KKB55424.1"/>
    </source>
</evidence>
<protein>
    <recommendedName>
        <fullName evidence="5">FHA domain-containing protein</fullName>
    </recommendedName>
</protein>
<dbReference type="Proteomes" id="UP000033035">
    <property type="component" value="Unassembled WGS sequence"/>
</dbReference>
<evidence type="ECO:0000313" key="7">
    <source>
        <dbReference type="Proteomes" id="UP000033035"/>
    </source>
</evidence>
<dbReference type="SUPFAM" id="SSF51445">
    <property type="entry name" value="(Trans)glycosidases"/>
    <property type="match status" value="1"/>
</dbReference>
<proteinExistence type="inferred from homology"/>
<dbReference type="InterPro" id="IPR006103">
    <property type="entry name" value="Glyco_hydro_2_cat"/>
</dbReference>
<comment type="caution">
    <text evidence="6">The sequence shown here is derived from an EMBL/GenBank/DDBJ whole genome shotgun (WGS) entry which is preliminary data.</text>
</comment>
<dbReference type="Gene3D" id="2.60.120.260">
    <property type="entry name" value="Galactose-binding domain-like"/>
    <property type="match status" value="1"/>
</dbReference>
<dbReference type="STRING" id="1203610.HMPREF1536_02893"/>
<comment type="similarity">
    <text evidence="1">Belongs to the glycosyl hydrolase 2 family.</text>
</comment>
<evidence type="ECO:0000256" key="4">
    <source>
        <dbReference type="SAM" id="SignalP"/>
    </source>
</evidence>
<dbReference type="PATRIC" id="fig|1203610.3.peg.2961"/>
<name>A0A0F5JCC4_9BACT</name>
<dbReference type="Pfam" id="PF22666">
    <property type="entry name" value="Glyco_hydro_2_N2"/>
    <property type="match status" value="1"/>
</dbReference>
<dbReference type="SUPFAM" id="SSF49303">
    <property type="entry name" value="beta-Galactosidase/glucuronidase domain"/>
    <property type="match status" value="1"/>
</dbReference>
<dbReference type="PROSITE" id="PS50006">
    <property type="entry name" value="FHA_DOMAIN"/>
    <property type="match status" value="1"/>
</dbReference>
<dbReference type="GO" id="GO:0005975">
    <property type="term" value="P:carbohydrate metabolic process"/>
    <property type="evidence" value="ECO:0007669"/>
    <property type="project" value="InterPro"/>
</dbReference>
<dbReference type="EMBL" id="AQHW01000015">
    <property type="protein sequence ID" value="KKB55424.1"/>
    <property type="molecule type" value="Genomic_DNA"/>
</dbReference>
<dbReference type="InterPro" id="IPR000253">
    <property type="entry name" value="FHA_dom"/>
</dbReference>
<dbReference type="InterPro" id="IPR032311">
    <property type="entry name" value="DUF4982"/>
</dbReference>
<dbReference type="GO" id="GO:0004553">
    <property type="term" value="F:hydrolase activity, hydrolyzing O-glycosyl compounds"/>
    <property type="evidence" value="ECO:0007669"/>
    <property type="project" value="InterPro"/>
</dbReference>
<dbReference type="Pfam" id="PF18565">
    <property type="entry name" value="Glyco_hydro2_C5"/>
    <property type="match status" value="1"/>
</dbReference>
<dbReference type="InterPro" id="IPR051913">
    <property type="entry name" value="GH2_Domain-Containing"/>
</dbReference>
<dbReference type="Gene3D" id="2.60.40.10">
    <property type="entry name" value="Immunoglobulins"/>
    <property type="match status" value="3"/>
</dbReference>
<dbReference type="PANTHER" id="PTHR42732">
    <property type="entry name" value="BETA-GALACTOSIDASE"/>
    <property type="match status" value="1"/>
</dbReference>
<feature type="domain" description="FHA" evidence="5">
    <location>
        <begin position="297"/>
        <end position="349"/>
    </location>
</feature>
<dbReference type="Gene3D" id="3.20.20.80">
    <property type="entry name" value="Glycosidases"/>
    <property type="match status" value="1"/>
</dbReference>
<evidence type="ECO:0000256" key="3">
    <source>
        <dbReference type="ARBA" id="ARBA00023295"/>
    </source>
</evidence>
<feature type="chain" id="PRO_5002489659" description="FHA domain-containing protein" evidence="4">
    <location>
        <begin position="20"/>
        <end position="814"/>
    </location>
</feature>
<dbReference type="Pfam" id="PF16355">
    <property type="entry name" value="DUF4982"/>
    <property type="match status" value="1"/>
</dbReference>
<evidence type="ECO:0000259" key="5">
    <source>
        <dbReference type="PROSITE" id="PS50006"/>
    </source>
</evidence>
<keyword evidence="3" id="KW-0326">Glycosidase</keyword>
<dbReference type="RefSeq" id="WP_028729566.1">
    <property type="nucleotide sequence ID" value="NZ_KE386764.1"/>
</dbReference>
<dbReference type="AlphaFoldDB" id="A0A0F5JCC4"/>
<dbReference type="InterPro" id="IPR017853">
    <property type="entry name" value="GH"/>
</dbReference>
<dbReference type="NCBIfam" id="NF041462">
    <property type="entry name" value="GalA"/>
    <property type="match status" value="1"/>
</dbReference>
<feature type="signal peptide" evidence="4">
    <location>
        <begin position="1"/>
        <end position="19"/>
    </location>
</feature>
<dbReference type="Pfam" id="PF00703">
    <property type="entry name" value="Glyco_hydro_2"/>
    <property type="match status" value="1"/>
</dbReference>
<keyword evidence="4" id="KW-0732">Signal</keyword>
<dbReference type="InterPro" id="IPR048230">
    <property type="entry name" value="GalA-like"/>
</dbReference>